<keyword evidence="3" id="KW-1185">Reference proteome</keyword>
<reference evidence="3" key="1">
    <citation type="journal article" date="2012" name="Nat. Genet.">
        <title>Lifestyle transitions in plant pathogenic Colletotrichum fungi deciphered by genome and transcriptome analyses.</title>
        <authorList>
            <person name="O'Connell R.J."/>
            <person name="Thon M.R."/>
            <person name="Hacquard S."/>
            <person name="Amyotte S.G."/>
            <person name="Kleemann J."/>
            <person name="Torres M.F."/>
            <person name="Damm U."/>
            <person name="Buiate E.A."/>
            <person name="Epstein L."/>
            <person name="Alkan N."/>
            <person name="Altmueller J."/>
            <person name="Alvarado-Balderrama L."/>
            <person name="Bauser C.A."/>
            <person name="Becker C."/>
            <person name="Birren B.W."/>
            <person name="Chen Z."/>
            <person name="Choi J."/>
            <person name="Crouch J.A."/>
            <person name="Duvick J.P."/>
            <person name="Farman M.A."/>
            <person name="Gan P."/>
            <person name="Heiman D."/>
            <person name="Henrissat B."/>
            <person name="Howard R.J."/>
            <person name="Kabbage M."/>
            <person name="Koch C."/>
            <person name="Kracher B."/>
            <person name="Kubo Y."/>
            <person name="Law A.D."/>
            <person name="Lebrun M.-H."/>
            <person name="Lee Y.-H."/>
            <person name="Miyara I."/>
            <person name="Moore N."/>
            <person name="Neumann U."/>
            <person name="Nordstroem K."/>
            <person name="Panaccione D.G."/>
            <person name="Panstruga R."/>
            <person name="Place M."/>
            <person name="Proctor R.H."/>
            <person name="Prusky D."/>
            <person name="Rech G."/>
            <person name="Reinhardt R."/>
            <person name="Rollins J.A."/>
            <person name="Rounsley S."/>
            <person name="Schardl C.L."/>
            <person name="Schwartz D.C."/>
            <person name="Shenoy N."/>
            <person name="Shirasu K."/>
            <person name="Sikhakolli U.R."/>
            <person name="Stueber K."/>
            <person name="Sukno S.A."/>
            <person name="Sweigard J.A."/>
            <person name="Takano Y."/>
            <person name="Takahara H."/>
            <person name="Trail F."/>
            <person name="van der Does H.C."/>
            <person name="Voll L.M."/>
            <person name="Will I."/>
            <person name="Young S."/>
            <person name="Zeng Q."/>
            <person name="Zhang J."/>
            <person name="Zhou S."/>
            <person name="Dickman M.B."/>
            <person name="Schulze-Lefert P."/>
            <person name="Ver Loren van Themaat E."/>
            <person name="Ma L.-J."/>
            <person name="Vaillancourt L.J."/>
        </authorList>
    </citation>
    <scope>NUCLEOTIDE SEQUENCE [LARGE SCALE GENOMIC DNA]</scope>
    <source>
        <strain evidence="3">M1.001 / M2 / FGSC 10212</strain>
    </source>
</reference>
<dbReference type="Proteomes" id="UP000008782">
    <property type="component" value="Unassembled WGS sequence"/>
</dbReference>
<name>E3QZN5_COLGM</name>
<keyword evidence="1" id="KW-0732">Signal</keyword>
<dbReference type="HOGENOM" id="CLU_129980_0_0_1"/>
<dbReference type="OrthoDB" id="3497377at2759"/>
<protein>
    <recommendedName>
        <fullName evidence="4">SnoaL-like domain-containing protein</fullName>
    </recommendedName>
</protein>
<dbReference type="eggNOG" id="ENOG502SQK4">
    <property type="taxonomic scope" value="Eukaryota"/>
</dbReference>
<dbReference type="GeneID" id="24416832"/>
<organism evidence="3">
    <name type="scientific">Colletotrichum graminicola (strain M1.001 / M2 / FGSC 10212)</name>
    <name type="common">Maize anthracnose fungus</name>
    <name type="synonym">Glomerella graminicola</name>
    <dbReference type="NCBI Taxonomy" id="645133"/>
    <lineage>
        <taxon>Eukaryota</taxon>
        <taxon>Fungi</taxon>
        <taxon>Dikarya</taxon>
        <taxon>Ascomycota</taxon>
        <taxon>Pezizomycotina</taxon>
        <taxon>Sordariomycetes</taxon>
        <taxon>Hypocreomycetidae</taxon>
        <taxon>Glomerellales</taxon>
        <taxon>Glomerellaceae</taxon>
        <taxon>Colletotrichum</taxon>
        <taxon>Colletotrichum graminicola species complex</taxon>
    </lineage>
</organism>
<dbReference type="STRING" id="645133.E3QZN5"/>
<dbReference type="VEuPathDB" id="FungiDB:GLRG_11468"/>
<evidence type="ECO:0008006" key="4">
    <source>
        <dbReference type="Google" id="ProtNLM"/>
    </source>
</evidence>
<proteinExistence type="predicted"/>
<gene>
    <name evidence="2" type="ORF">GLRG_11468</name>
</gene>
<evidence type="ECO:0000256" key="1">
    <source>
        <dbReference type="SAM" id="SignalP"/>
    </source>
</evidence>
<dbReference type="EMBL" id="GG697419">
    <property type="protein sequence ID" value="EFQ36323.1"/>
    <property type="molecule type" value="Genomic_DNA"/>
</dbReference>
<dbReference type="RefSeq" id="XP_008100343.1">
    <property type="nucleotide sequence ID" value="XM_008102152.1"/>
</dbReference>
<evidence type="ECO:0000313" key="2">
    <source>
        <dbReference type="EMBL" id="EFQ36323.1"/>
    </source>
</evidence>
<accession>E3QZN5</accession>
<feature type="chain" id="PRO_5003180075" description="SnoaL-like domain-containing protein" evidence="1">
    <location>
        <begin position="29"/>
        <end position="174"/>
    </location>
</feature>
<sequence>MKTSAALLPLAAVLAGAVDMASYQPAAGVEVGFGDFLKEFYTTMENKSATDTFTDFWPADDLGDFFYQGHPFPGSNNILGIKQALLPQRGDMVLWDLVRNASVVSDSVGEKTYQVEIVIQTSYPTGNCSQAYGDATFTMLKDQHGFPKLIPHSGSLSQYNLTVSTTGSPTCILN</sequence>
<evidence type="ECO:0000313" key="3">
    <source>
        <dbReference type="Proteomes" id="UP000008782"/>
    </source>
</evidence>
<feature type="signal peptide" evidence="1">
    <location>
        <begin position="1"/>
        <end position="28"/>
    </location>
</feature>
<dbReference type="AlphaFoldDB" id="E3QZN5"/>